<comment type="caution">
    <text evidence="1">The sequence shown here is derived from an EMBL/GenBank/DDBJ whole genome shotgun (WGS) entry which is preliminary data.</text>
</comment>
<reference evidence="1 2" key="1">
    <citation type="journal article" date="2020" name="Nat. Food">
        <title>A phased Vanilla planifolia genome enables genetic improvement of flavour and production.</title>
        <authorList>
            <person name="Hasing T."/>
            <person name="Tang H."/>
            <person name="Brym M."/>
            <person name="Khazi F."/>
            <person name="Huang T."/>
            <person name="Chambers A.H."/>
        </authorList>
    </citation>
    <scope>NUCLEOTIDE SEQUENCE [LARGE SCALE GENOMIC DNA]</scope>
    <source>
        <tissue evidence="1">Leaf</tissue>
    </source>
</reference>
<evidence type="ECO:0000313" key="1">
    <source>
        <dbReference type="EMBL" id="KAG0503356.1"/>
    </source>
</evidence>
<proteinExistence type="predicted"/>
<dbReference type="InterPro" id="IPR011009">
    <property type="entry name" value="Kinase-like_dom_sf"/>
</dbReference>
<sequence>MNPSPISKSENIILAKICPSRLQDFGISCCESQVWRTGRGLTGTPLLWYCALGITALIPFHDMEPQNVAFAVAEKNARPPLPSLPDGVAILTACWEANPVRGHTSKRSLRYWRCTELG</sequence>
<name>A0A835SBT7_VANPL</name>
<dbReference type="OrthoDB" id="4062651at2759"/>
<dbReference type="EMBL" id="JADCNM010000001">
    <property type="protein sequence ID" value="KAG0503356.1"/>
    <property type="molecule type" value="Genomic_DNA"/>
</dbReference>
<dbReference type="Proteomes" id="UP000639772">
    <property type="component" value="Chromosome 1"/>
</dbReference>
<gene>
    <name evidence="1" type="ORF">HPP92_003428</name>
</gene>
<evidence type="ECO:0000313" key="2">
    <source>
        <dbReference type="Proteomes" id="UP000639772"/>
    </source>
</evidence>
<organism evidence="1 2">
    <name type="scientific">Vanilla planifolia</name>
    <name type="common">Vanilla</name>
    <dbReference type="NCBI Taxonomy" id="51239"/>
    <lineage>
        <taxon>Eukaryota</taxon>
        <taxon>Viridiplantae</taxon>
        <taxon>Streptophyta</taxon>
        <taxon>Embryophyta</taxon>
        <taxon>Tracheophyta</taxon>
        <taxon>Spermatophyta</taxon>
        <taxon>Magnoliopsida</taxon>
        <taxon>Liliopsida</taxon>
        <taxon>Asparagales</taxon>
        <taxon>Orchidaceae</taxon>
        <taxon>Vanilloideae</taxon>
        <taxon>Vanilleae</taxon>
        <taxon>Vanilla</taxon>
    </lineage>
</organism>
<dbReference type="AlphaFoldDB" id="A0A835SBT7"/>
<protein>
    <submittedName>
        <fullName evidence="1">Uncharacterized protein</fullName>
    </submittedName>
</protein>
<accession>A0A835SBT7</accession>
<dbReference type="SUPFAM" id="SSF56112">
    <property type="entry name" value="Protein kinase-like (PK-like)"/>
    <property type="match status" value="1"/>
</dbReference>